<gene>
    <name evidence="1" type="ORF">MtrunA17_Chr7g0214281</name>
</gene>
<sequence>MKQVENTGEAETTVVVRLKAWSPQRFFFLQRGSPEPPHSVMKPPTRQPPPLLYFTLKIRD</sequence>
<evidence type="ECO:0000313" key="1">
    <source>
        <dbReference type="EMBL" id="RHN43970.1"/>
    </source>
</evidence>
<reference evidence="1" key="1">
    <citation type="journal article" date="2018" name="Nat. Plants">
        <title>Whole-genome landscape of Medicago truncatula symbiotic genes.</title>
        <authorList>
            <person name="Pecrix Y."/>
            <person name="Gamas P."/>
            <person name="Carrere S."/>
        </authorList>
    </citation>
    <scope>NUCLEOTIDE SEQUENCE</scope>
    <source>
        <tissue evidence="1">Leaves</tissue>
    </source>
</reference>
<accession>A0A396GSF4</accession>
<comment type="caution">
    <text evidence="1">The sequence shown here is derived from an EMBL/GenBank/DDBJ whole genome shotgun (WGS) entry which is preliminary data.</text>
</comment>
<proteinExistence type="predicted"/>
<dbReference type="AlphaFoldDB" id="A0A396GSF4"/>
<dbReference type="Gramene" id="rna38013">
    <property type="protein sequence ID" value="RHN43970.1"/>
    <property type="gene ID" value="gene38013"/>
</dbReference>
<dbReference type="Proteomes" id="UP000265566">
    <property type="component" value="Chromosome 7"/>
</dbReference>
<organism evidence="1">
    <name type="scientific">Medicago truncatula</name>
    <name type="common">Barrel medic</name>
    <name type="synonym">Medicago tribuloides</name>
    <dbReference type="NCBI Taxonomy" id="3880"/>
    <lineage>
        <taxon>Eukaryota</taxon>
        <taxon>Viridiplantae</taxon>
        <taxon>Streptophyta</taxon>
        <taxon>Embryophyta</taxon>
        <taxon>Tracheophyta</taxon>
        <taxon>Spermatophyta</taxon>
        <taxon>Magnoliopsida</taxon>
        <taxon>eudicotyledons</taxon>
        <taxon>Gunneridae</taxon>
        <taxon>Pentapetalae</taxon>
        <taxon>rosids</taxon>
        <taxon>fabids</taxon>
        <taxon>Fabales</taxon>
        <taxon>Fabaceae</taxon>
        <taxon>Papilionoideae</taxon>
        <taxon>50 kb inversion clade</taxon>
        <taxon>NPAAA clade</taxon>
        <taxon>Hologalegina</taxon>
        <taxon>IRL clade</taxon>
        <taxon>Trifolieae</taxon>
        <taxon>Medicago</taxon>
    </lineage>
</organism>
<dbReference type="EMBL" id="PSQE01000007">
    <property type="protein sequence ID" value="RHN43970.1"/>
    <property type="molecule type" value="Genomic_DNA"/>
</dbReference>
<protein>
    <submittedName>
        <fullName evidence="1">Uncharacterized protein</fullName>
    </submittedName>
</protein>
<name>A0A396GSF4_MEDTR</name>